<gene>
    <name evidence="1" type="ORF">HHI36_019437</name>
</gene>
<dbReference type="Proteomes" id="UP001516400">
    <property type="component" value="Unassembled WGS sequence"/>
</dbReference>
<protein>
    <submittedName>
        <fullName evidence="1">Uncharacterized protein</fullName>
    </submittedName>
</protein>
<evidence type="ECO:0000313" key="2">
    <source>
        <dbReference type="Proteomes" id="UP001516400"/>
    </source>
</evidence>
<comment type="caution">
    <text evidence="1">The sequence shown here is derived from an EMBL/GenBank/DDBJ whole genome shotgun (WGS) entry which is preliminary data.</text>
</comment>
<organism evidence="1 2">
    <name type="scientific">Cryptolaemus montrouzieri</name>
    <dbReference type="NCBI Taxonomy" id="559131"/>
    <lineage>
        <taxon>Eukaryota</taxon>
        <taxon>Metazoa</taxon>
        <taxon>Ecdysozoa</taxon>
        <taxon>Arthropoda</taxon>
        <taxon>Hexapoda</taxon>
        <taxon>Insecta</taxon>
        <taxon>Pterygota</taxon>
        <taxon>Neoptera</taxon>
        <taxon>Endopterygota</taxon>
        <taxon>Coleoptera</taxon>
        <taxon>Polyphaga</taxon>
        <taxon>Cucujiformia</taxon>
        <taxon>Coccinelloidea</taxon>
        <taxon>Coccinellidae</taxon>
        <taxon>Scymninae</taxon>
        <taxon>Scymnini</taxon>
        <taxon>Cryptolaemus</taxon>
    </lineage>
</organism>
<dbReference type="EMBL" id="JABFTP020000165">
    <property type="protein sequence ID" value="KAL3285328.1"/>
    <property type="molecule type" value="Genomic_DNA"/>
</dbReference>
<reference evidence="1 2" key="1">
    <citation type="journal article" date="2021" name="BMC Biol.">
        <title>Horizontally acquired antibacterial genes associated with adaptive radiation of ladybird beetles.</title>
        <authorList>
            <person name="Li H.S."/>
            <person name="Tang X.F."/>
            <person name="Huang Y.H."/>
            <person name="Xu Z.Y."/>
            <person name="Chen M.L."/>
            <person name="Du X.Y."/>
            <person name="Qiu B.Y."/>
            <person name="Chen P.T."/>
            <person name="Zhang W."/>
            <person name="Slipinski A."/>
            <person name="Escalona H.E."/>
            <person name="Waterhouse R.M."/>
            <person name="Zwick A."/>
            <person name="Pang H."/>
        </authorList>
    </citation>
    <scope>NUCLEOTIDE SEQUENCE [LARGE SCALE GENOMIC DNA]</scope>
    <source>
        <strain evidence="1">SYSU2018</strain>
    </source>
</reference>
<sequence>MNKFHATTPIIQSQCNFGSSNLGVKNSESAASLTDRGNLFNLLRKKSSEDIGSDKVDSGCSLQQFSSRINNLNGIAANNTSISFLSKIRGEIEPQSSLYGILPNRQATSISFLNRNGGMDADNEVYRGPASFLSGTKGFDKEDSIWIPHRIVRVVCLLFLE</sequence>
<proteinExistence type="predicted"/>
<evidence type="ECO:0000313" key="1">
    <source>
        <dbReference type="EMBL" id="KAL3285328.1"/>
    </source>
</evidence>
<accession>A0ABD2P2X5</accession>
<keyword evidence="2" id="KW-1185">Reference proteome</keyword>
<name>A0ABD2P2X5_9CUCU</name>
<dbReference type="AlphaFoldDB" id="A0ABD2P2X5"/>